<dbReference type="EMBL" id="JBIGHW010000010">
    <property type="protein sequence ID" value="MFG6442413.1"/>
    <property type="molecule type" value="Genomic_DNA"/>
</dbReference>
<comment type="caution">
    <text evidence="3">The sequence shown here is derived from an EMBL/GenBank/DDBJ whole genome shotgun (WGS) entry which is preliminary data.</text>
</comment>
<evidence type="ECO:0000313" key="3">
    <source>
        <dbReference type="EMBL" id="MFG6442413.1"/>
    </source>
</evidence>
<keyword evidence="1" id="KW-1133">Transmembrane helix</keyword>
<feature type="transmembrane region" description="Helical" evidence="1">
    <location>
        <begin position="146"/>
        <end position="165"/>
    </location>
</feature>
<protein>
    <submittedName>
        <fullName evidence="3">DUF2157 domain-containing protein</fullName>
    </submittedName>
</protein>
<name>A0ABW7FM45_9BURK</name>
<feature type="transmembrane region" description="Helical" evidence="1">
    <location>
        <begin position="40"/>
        <end position="62"/>
    </location>
</feature>
<accession>A0ABW7FM45</accession>
<keyword evidence="1" id="KW-0472">Membrane</keyword>
<feature type="transmembrane region" description="Helical" evidence="1">
    <location>
        <begin position="259"/>
        <end position="282"/>
    </location>
</feature>
<feature type="transmembrane region" description="Helical" evidence="1">
    <location>
        <begin position="294"/>
        <end position="316"/>
    </location>
</feature>
<dbReference type="Pfam" id="PF09925">
    <property type="entry name" value="DUF2157"/>
    <property type="match status" value="1"/>
</dbReference>
<feature type="transmembrane region" description="Helical" evidence="1">
    <location>
        <begin position="235"/>
        <end position="252"/>
    </location>
</feature>
<gene>
    <name evidence="3" type="ORF">ACG0Z3_17140</name>
</gene>
<evidence type="ECO:0000256" key="1">
    <source>
        <dbReference type="SAM" id="Phobius"/>
    </source>
</evidence>
<evidence type="ECO:0000313" key="4">
    <source>
        <dbReference type="Proteomes" id="UP001606301"/>
    </source>
</evidence>
<feature type="transmembrane region" description="Helical" evidence="1">
    <location>
        <begin position="177"/>
        <end position="199"/>
    </location>
</feature>
<sequence length="323" mass="33640">MDWQTVVAQHARTQGWDEARQRELLALDDLGRPPSALQAYGPLALLGLAGLLIGLGLIFTVAAQWGGLSRGQQFALLQAGVAAGALGVMAWPRLRMPLGLLSLLAMGGLLAFFGQTYQTGADPWQLFALWAALGLPLTLGVRADALWSAWTLVAATAIALWMGAHTGHRWRADPDDLVVHLIGWSATLVLVLALGSAPGRRLGAGLWARRLGATLAVFLVTSSAVWALFSQRPSLQVVLALAVLAVAAWAASRPATFDLFTLSAAALGLNVVLVGGLGRWLFHGATSGNGMGEFLLLGLVAAGLLAATVSGVLRLARRAGSAA</sequence>
<keyword evidence="4" id="KW-1185">Reference proteome</keyword>
<dbReference type="Proteomes" id="UP001606301">
    <property type="component" value="Unassembled WGS sequence"/>
</dbReference>
<keyword evidence="1" id="KW-0812">Transmembrane</keyword>
<evidence type="ECO:0000259" key="2">
    <source>
        <dbReference type="Pfam" id="PF09925"/>
    </source>
</evidence>
<feature type="transmembrane region" description="Helical" evidence="1">
    <location>
        <begin position="98"/>
        <end position="117"/>
    </location>
</feature>
<organism evidence="3 4">
    <name type="scientific">Pelomonas margarita</name>
    <dbReference type="NCBI Taxonomy" id="3299031"/>
    <lineage>
        <taxon>Bacteria</taxon>
        <taxon>Pseudomonadati</taxon>
        <taxon>Pseudomonadota</taxon>
        <taxon>Betaproteobacteria</taxon>
        <taxon>Burkholderiales</taxon>
        <taxon>Sphaerotilaceae</taxon>
        <taxon>Roseateles</taxon>
    </lineage>
</organism>
<feature type="transmembrane region" description="Helical" evidence="1">
    <location>
        <begin position="123"/>
        <end position="139"/>
    </location>
</feature>
<proteinExistence type="predicted"/>
<feature type="transmembrane region" description="Helical" evidence="1">
    <location>
        <begin position="74"/>
        <end position="91"/>
    </location>
</feature>
<feature type="domain" description="DUF2157" evidence="2">
    <location>
        <begin position="37"/>
        <end position="147"/>
    </location>
</feature>
<dbReference type="InterPro" id="IPR018677">
    <property type="entry name" value="DUF2157"/>
</dbReference>
<feature type="transmembrane region" description="Helical" evidence="1">
    <location>
        <begin position="211"/>
        <end position="229"/>
    </location>
</feature>
<dbReference type="RefSeq" id="WP_394399635.1">
    <property type="nucleotide sequence ID" value="NZ_JBIGHW010000010.1"/>
</dbReference>
<reference evidence="3 4" key="1">
    <citation type="submission" date="2024-08" db="EMBL/GenBank/DDBJ databases">
        <authorList>
            <person name="Lu H."/>
        </authorList>
    </citation>
    <scope>NUCLEOTIDE SEQUENCE [LARGE SCALE GENOMIC DNA]</scope>
    <source>
        <strain evidence="3 4">LKC17W</strain>
    </source>
</reference>